<dbReference type="EMBL" id="QWEY01000011">
    <property type="protein sequence ID" value="RGP35968.1"/>
    <property type="molecule type" value="Genomic_DNA"/>
</dbReference>
<dbReference type="OrthoDB" id="7815280at2"/>
<evidence type="ECO:0000259" key="1">
    <source>
        <dbReference type="Pfam" id="PF04575"/>
    </source>
</evidence>
<dbReference type="AlphaFoldDB" id="A0A411YYT4"/>
<dbReference type="InterPro" id="IPR007655">
    <property type="entry name" value="Slam_C"/>
</dbReference>
<dbReference type="Proteomes" id="UP000284547">
    <property type="component" value="Unassembled WGS sequence"/>
</dbReference>
<dbReference type="SUPFAM" id="SSF48452">
    <property type="entry name" value="TPR-like"/>
    <property type="match status" value="1"/>
</dbReference>
<gene>
    <name evidence="2" type="ORF">D1012_17565</name>
</gene>
<name>A0A411YYT4_9RHOB</name>
<evidence type="ECO:0000313" key="2">
    <source>
        <dbReference type="EMBL" id="RGP35968.1"/>
    </source>
</evidence>
<proteinExistence type="predicted"/>
<keyword evidence="3" id="KW-1185">Reference proteome</keyword>
<accession>A0A411YYT4</accession>
<sequence>MQSGQTEKALELAEGYQPTDRAGSIRHLWVLGVAYNRLNRPRAAIAPLDRLVALAPAQADFRLELALALLRAGQSDRARHHFTLARGAGLQPALEARVQAEIDKIDNSKDWQGYLRFALVPESNAARRTAAETVSLGGLTFRLQPGAQAQSAVGVELGFGLAALPKLSENLRARLAFDVLGRTFDGRAPEDVTFRISAGLLHFADRGRQFSAEVFTSHRWLDKSIYSRSQGVDLRHSRLVGGKTNLTTSFVHERLSYVQPTYDVNRTAISFQVSHTATPQLQLLAAARAERRHSTNQLAVGQAYGLSLGGQYSFSGGVRAGLMLSYDHDSFAGVHPLFGVRRVDRKSAAMVQINNQNWSHRGFSPVFKIGIERRRSSIVINSYQNLTASIGLTRSF</sequence>
<dbReference type="InterPro" id="IPR011990">
    <property type="entry name" value="TPR-like_helical_dom_sf"/>
</dbReference>
<dbReference type="Gene3D" id="1.25.40.10">
    <property type="entry name" value="Tetratricopeptide repeat domain"/>
    <property type="match status" value="1"/>
</dbReference>
<protein>
    <submittedName>
        <fullName evidence="2">DUF560 domain-containing protein</fullName>
    </submittedName>
</protein>
<dbReference type="Pfam" id="PF04575">
    <property type="entry name" value="SlipAM"/>
    <property type="match status" value="1"/>
</dbReference>
<comment type="caution">
    <text evidence="2">The sequence shown here is derived from an EMBL/GenBank/DDBJ whole genome shotgun (WGS) entry which is preliminary data.</text>
</comment>
<reference evidence="2 3" key="1">
    <citation type="submission" date="2018-08" db="EMBL/GenBank/DDBJ databases">
        <title>Flavobacterium tibetense sp. nov., isolated from a wetland YonghuCo on Tibetan Plateau.</title>
        <authorList>
            <person name="Phurbu D."/>
            <person name="Lu H."/>
            <person name="Xing P."/>
        </authorList>
    </citation>
    <scope>NUCLEOTIDE SEQUENCE [LARGE SCALE GENOMIC DNA]</scope>
    <source>
        <strain evidence="2 3">DJC</strain>
    </source>
</reference>
<organism evidence="2 3">
    <name type="scientific">Pseudotabrizicola alkalilacus</name>
    <dbReference type="NCBI Taxonomy" id="2305252"/>
    <lineage>
        <taxon>Bacteria</taxon>
        <taxon>Pseudomonadati</taxon>
        <taxon>Pseudomonadota</taxon>
        <taxon>Alphaproteobacteria</taxon>
        <taxon>Rhodobacterales</taxon>
        <taxon>Paracoccaceae</taxon>
        <taxon>Pseudotabrizicola</taxon>
    </lineage>
</organism>
<evidence type="ECO:0000313" key="3">
    <source>
        <dbReference type="Proteomes" id="UP000284547"/>
    </source>
</evidence>
<feature type="domain" description="Surface lipoprotein assembly modifier C-terminal" evidence="1">
    <location>
        <begin position="111"/>
        <end position="396"/>
    </location>
</feature>
<dbReference type="SUPFAM" id="SSF56935">
    <property type="entry name" value="Porins"/>
    <property type="match status" value="1"/>
</dbReference>